<evidence type="ECO:0000256" key="3">
    <source>
        <dbReference type="ARBA" id="ARBA00022729"/>
    </source>
</evidence>
<dbReference type="eggNOG" id="COG1653">
    <property type="taxonomic scope" value="Bacteria"/>
</dbReference>
<keyword evidence="2" id="KW-0813">Transport</keyword>
<dbReference type="Proteomes" id="UP000029067">
    <property type="component" value="Unassembled WGS sequence"/>
</dbReference>
<dbReference type="PANTHER" id="PTHR43649">
    <property type="entry name" value="ARABINOSE-BINDING PROTEIN-RELATED"/>
    <property type="match status" value="1"/>
</dbReference>
<dbReference type="PANTHER" id="PTHR43649:SF34">
    <property type="entry name" value="ABC TRANSPORTER PERIPLASMIC-BINDING PROTEIN YCJN-RELATED"/>
    <property type="match status" value="1"/>
</dbReference>
<accession>A0A087AZM4</accession>
<evidence type="ECO:0000313" key="5">
    <source>
        <dbReference type="Proteomes" id="UP000029067"/>
    </source>
</evidence>
<comment type="similarity">
    <text evidence="1">Belongs to the bacterial solute-binding protein 1 family.</text>
</comment>
<evidence type="ECO:0000256" key="2">
    <source>
        <dbReference type="ARBA" id="ARBA00022448"/>
    </source>
</evidence>
<dbReference type="PROSITE" id="PS51257">
    <property type="entry name" value="PROKAR_LIPOPROTEIN"/>
    <property type="match status" value="1"/>
</dbReference>
<protein>
    <submittedName>
        <fullName evidence="4">Sugars ABC transporter substrate-binding protein</fullName>
    </submittedName>
</protein>
<comment type="caution">
    <text evidence="4">The sequence shown here is derived from an EMBL/GenBank/DDBJ whole genome shotgun (WGS) entry which is preliminary data.</text>
</comment>
<proteinExistence type="inferred from homology"/>
<dbReference type="STRING" id="1688.BCUN_2089"/>
<organism evidence="4 5">
    <name type="scientific">Bifidobacterium cuniculi</name>
    <dbReference type="NCBI Taxonomy" id="1688"/>
    <lineage>
        <taxon>Bacteria</taxon>
        <taxon>Bacillati</taxon>
        <taxon>Actinomycetota</taxon>
        <taxon>Actinomycetes</taxon>
        <taxon>Bifidobacteriales</taxon>
        <taxon>Bifidobacteriaceae</taxon>
        <taxon>Bifidobacterium</taxon>
    </lineage>
</organism>
<dbReference type="InterPro" id="IPR050490">
    <property type="entry name" value="Bact_solute-bd_prot1"/>
</dbReference>
<dbReference type="Gene3D" id="3.40.190.10">
    <property type="entry name" value="Periplasmic binding protein-like II"/>
    <property type="match status" value="1"/>
</dbReference>
<dbReference type="RefSeq" id="WP_238552321.1">
    <property type="nucleotide sequence ID" value="NZ_JGYV01000005.1"/>
</dbReference>
<name>A0A087AZM4_9BIFI</name>
<reference evidence="4 5" key="1">
    <citation type="submission" date="2014-03" db="EMBL/GenBank/DDBJ databases">
        <title>Genomics of Bifidobacteria.</title>
        <authorList>
            <person name="Ventura M."/>
            <person name="Milani C."/>
            <person name="Lugli G.A."/>
        </authorList>
    </citation>
    <scope>NUCLEOTIDE SEQUENCE [LARGE SCALE GENOMIC DNA]</scope>
    <source>
        <strain evidence="4 5">LMG 10738</strain>
    </source>
</reference>
<evidence type="ECO:0000313" key="4">
    <source>
        <dbReference type="EMBL" id="KFI64224.1"/>
    </source>
</evidence>
<dbReference type="SUPFAM" id="SSF53850">
    <property type="entry name" value="Periplasmic binding protein-like II"/>
    <property type="match status" value="1"/>
</dbReference>
<keyword evidence="3" id="KW-0732">Signal</keyword>
<dbReference type="InterPro" id="IPR006059">
    <property type="entry name" value="SBP"/>
</dbReference>
<dbReference type="EMBL" id="JGYV01000005">
    <property type="protein sequence ID" value="KFI64224.1"/>
    <property type="molecule type" value="Genomic_DNA"/>
</dbReference>
<keyword evidence="5" id="KW-1185">Reference proteome</keyword>
<gene>
    <name evidence="4" type="ORF">BCUN_2089</name>
</gene>
<evidence type="ECO:0000256" key="1">
    <source>
        <dbReference type="ARBA" id="ARBA00008520"/>
    </source>
</evidence>
<dbReference type="AlphaFoldDB" id="A0A087AZM4"/>
<dbReference type="Pfam" id="PF01547">
    <property type="entry name" value="SBP_bac_1"/>
    <property type="match status" value="1"/>
</dbReference>
<sequence length="444" mass="49083">MALKEDIMKIRKAIAAGLAAVTATGMLTLASGCGSSGTAQEENPTTLKVWHYEEDNGAMGKAWAKAIEIFEKETGAKVEFEKKSFEQIRQNASQILNSDEAPDVMEYNKGNATAGLLASQGLLSNLDSYVSEYKWDEKVTGSLADTGKYNEKGIMGSGSWYGITNYGEDVIMYYNKDMFDQNGIKVPTTFDELTDAMQQFTDKGITPLAEGAAEYPLQHLWWQLVLSRASDQFIKDYEMYENDVDWNDPALVYATQTIKDWVDKGYISKDCTGLKAEDVGQAFMNGTYPMFFSGTWWFGRFQEDMKDANVTFSTFPGSEKVVGSSGNLWVIPENSKRKDLAAKFINITLSDEVQDLMGNSGGLPIAADPAKITDDATKELIESFNDVLKRNGLGFYPDWPTATFYDELNASLQEVVNGSMDVNAALAQMKSDYDKGVQDAGVKD</sequence>